<comment type="caution">
    <text evidence="1">The sequence shown here is derived from an EMBL/GenBank/DDBJ whole genome shotgun (WGS) entry which is preliminary data.</text>
</comment>
<gene>
    <name evidence="1" type="ORF">CF15_07065</name>
</gene>
<proteinExistence type="predicted"/>
<dbReference type="AlphaFoldDB" id="A0A0V8RWP2"/>
<evidence type="ECO:0000313" key="2">
    <source>
        <dbReference type="Proteomes" id="UP000053352"/>
    </source>
</evidence>
<dbReference type="EMBL" id="LNTB01000001">
    <property type="protein sequence ID" value="KSW12475.1"/>
    <property type="molecule type" value="Genomic_DNA"/>
</dbReference>
<accession>A0A0V8RWP2</accession>
<name>A0A0V8RWP2_PYROC</name>
<evidence type="ECO:0000313" key="1">
    <source>
        <dbReference type="EMBL" id="KSW12475.1"/>
    </source>
</evidence>
<reference evidence="1 2" key="1">
    <citation type="submission" date="2015-11" db="EMBL/GenBank/DDBJ databases">
        <title>Genome sequence of Pyrodictium occultum PL-19, a marine hyperthermophilic archaeon isolated from Volcano, Italy.</title>
        <authorList>
            <person name="Utturkar S."/>
            <person name="Huber H."/>
            <person name="Leptihn S."/>
            <person name="Brown S."/>
            <person name="Stetter K.O."/>
            <person name="Podar M."/>
        </authorList>
    </citation>
    <scope>NUCLEOTIDE SEQUENCE [LARGE SCALE GENOMIC DNA]</scope>
    <source>
        <strain evidence="1 2">PL-19</strain>
    </source>
</reference>
<sequence>MNHRSAALALAALAASAAALALLAGFATTQSPLSSFHAVGGAQAPNEPISLQQLGSITISPAAGSQGVVEVTTWLKITRHSDVDYVKLELSLENIEYLERLFRYLAVVVEVGEPAAGSAAPPPAMSYNVTLVDAPLYMFDCWWGALVDRTEALWLLSNALAKAGVKNANAAANRLWRNASYAVVRFSYGNSTAGGEVSLAPENSTAPGIIVDSLKRGKLFAYVLDREPPQGARLSVYMQAGVLGPWRFERVVLDSRDYGVWLLNGSVEGGFDIVYSALNWTLSLDFYDASGRWLFSIWWRGYYTYVNKSSVTIGNANITVPQRGRYNWIDVKEGATVSAQAVPVQAARAGQGGHAGARVVLGFDSSSGWSVPEAVLVLDNSSWLYDGGRAAVLGARVYYEAREGVLFDSVPLVINARVVETG</sequence>
<protein>
    <submittedName>
        <fullName evidence="1">Uncharacterized protein</fullName>
    </submittedName>
</protein>
<keyword evidence="2" id="KW-1185">Reference proteome</keyword>
<dbReference type="Proteomes" id="UP000053352">
    <property type="component" value="Unassembled WGS sequence"/>
</dbReference>
<organism evidence="1 2">
    <name type="scientific">Pyrodictium occultum</name>
    <dbReference type="NCBI Taxonomy" id="2309"/>
    <lineage>
        <taxon>Archaea</taxon>
        <taxon>Thermoproteota</taxon>
        <taxon>Thermoprotei</taxon>
        <taxon>Desulfurococcales</taxon>
        <taxon>Pyrodictiaceae</taxon>
        <taxon>Pyrodictium</taxon>
    </lineage>
</organism>
<dbReference type="RefSeq" id="WP_058371159.1">
    <property type="nucleotide sequence ID" value="NZ_LNTB01000001.1"/>
</dbReference>